<proteinExistence type="inferred from homology"/>
<keyword evidence="15" id="KW-1185">Reference proteome</keyword>
<dbReference type="SFLD" id="SFLDS00052">
    <property type="entry name" value="Ferric_Reductase_Domain"/>
    <property type="match status" value="1"/>
</dbReference>
<dbReference type="PROSITE" id="PS51384">
    <property type="entry name" value="FAD_FR"/>
    <property type="match status" value="1"/>
</dbReference>
<organism evidence="14 15">
    <name type="scientific">Lophiotrema nucula</name>
    <dbReference type="NCBI Taxonomy" id="690887"/>
    <lineage>
        <taxon>Eukaryota</taxon>
        <taxon>Fungi</taxon>
        <taxon>Dikarya</taxon>
        <taxon>Ascomycota</taxon>
        <taxon>Pezizomycotina</taxon>
        <taxon>Dothideomycetes</taxon>
        <taxon>Pleosporomycetidae</taxon>
        <taxon>Pleosporales</taxon>
        <taxon>Lophiotremataceae</taxon>
        <taxon>Lophiotrema</taxon>
    </lineage>
</organism>
<dbReference type="SUPFAM" id="SSF52343">
    <property type="entry name" value="Ferredoxin reductase-like, C-terminal NADP-linked domain"/>
    <property type="match status" value="1"/>
</dbReference>
<dbReference type="Pfam" id="PF08022">
    <property type="entry name" value="FAD_binding_8"/>
    <property type="match status" value="1"/>
</dbReference>
<evidence type="ECO:0000313" key="15">
    <source>
        <dbReference type="Proteomes" id="UP000799770"/>
    </source>
</evidence>
<dbReference type="AlphaFoldDB" id="A0A6A5YGJ0"/>
<feature type="signal peptide" evidence="12">
    <location>
        <begin position="1"/>
        <end position="20"/>
    </location>
</feature>
<feature type="transmembrane region" description="Helical" evidence="11">
    <location>
        <begin position="327"/>
        <end position="345"/>
    </location>
</feature>
<keyword evidence="12" id="KW-0732">Signal</keyword>
<feature type="transmembrane region" description="Helical" evidence="11">
    <location>
        <begin position="247"/>
        <end position="268"/>
    </location>
</feature>
<keyword evidence="9 11" id="KW-0472">Membrane</keyword>
<accession>A0A6A5YGJ0</accession>
<feature type="domain" description="FAD-binding FR-type" evidence="13">
    <location>
        <begin position="448"/>
        <end position="591"/>
    </location>
</feature>
<dbReference type="Gene3D" id="3.40.50.80">
    <property type="entry name" value="Nucleotide-binding domain of ferredoxin-NADP reductase (FNR) module"/>
    <property type="match status" value="1"/>
</dbReference>
<dbReference type="InterPro" id="IPR013121">
    <property type="entry name" value="Fe_red_NAD-bd_6"/>
</dbReference>
<evidence type="ECO:0000256" key="10">
    <source>
        <dbReference type="ARBA" id="ARBA00023180"/>
    </source>
</evidence>
<evidence type="ECO:0000259" key="13">
    <source>
        <dbReference type="PROSITE" id="PS51384"/>
    </source>
</evidence>
<reference evidence="14" key="1">
    <citation type="journal article" date="2020" name="Stud. Mycol.">
        <title>101 Dothideomycetes genomes: a test case for predicting lifestyles and emergence of pathogens.</title>
        <authorList>
            <person name="Haridas S."/>
            <person name="Albert R."/>
            <person name="Binder M."/>
            <person name="Bloem J."/>
            <person name="Labutti K."/>
            <person name="Salamov A."/>
            <person name="Andreopoulos B."/>
            <person name="Baker S."/>
            <person name="Barry K."/>
            <person name="Bills G."/>
            <person name="Bluhm B."/>
            <person name="Cannon C."/>
            <person name="Castanera R."/>
            <person name="Culley D."/>
            <person name="Daum C."/>
            <person name="Ezra D."/>
            <person name="Gonzalez J."/>
            <person name="Henrissat B."/>
            <person name="Kuo A."/>
            <person name="Liang C."/>
            <person name="Lipzen A."/>
            <person name="Lutzoni F."/>
            <person name="Magnuson J."/>
            <person name="Mondo S."/>
            <person name="Nolan M."/>
            <person name="Ohm R."/>
            <person name="Pangilinan J."/>
            <person name="Park H.-J."/>
            <person name="Ramirez L."/>
            <person name="Alfaro M."/>
            <person name="Sun H."/>
            <person name="Tritt A."/>
            <person name="Yoshinaga Y."/>
            <person name="Zwiers L.-H."/>
            <person name="Turgeon B."/>
            <person name="Goodwin S."/>
            <person name="Spatafora J."/>
            <person name="Crous P."/>
            <person name="Grigoriev I."/>
        </authorList>
    </citation>
    <scope>NUCLEOTIDE SEQUENCE</scope>
    <source>
        <strain evidence="14">CBS 627.86</strain>
    </source>
</reference>
<comment type="subcellular location">
    <subcellularLocation>
        <location evidence="1">Membrane</location>
        <topology evidence="1">Multi-pass membrane protein</topology>
    </subcellularLocation>
</comment>
<evidence type="ECO:0000313" key="14">
    <source>
        <dbReference type="EMBL" id="KAF2105447.1"/>
    </source>
</evidence>
<dbReference type="OrthoDB" id="167398at2759"/>
<keyword evidence="3" id="KW-0813">Transport</keyword>
<feature type="transmembrane region" description="Helical" evidence="11">
    <location>
        <begin position="393"/>
        <end position="413"/>
    </location>
</feature>
<evidence type="ECO:0000256" key="6">
    <source>
        <dbReference type="ARBA" id="ARBA00022989"/>
    </source>
</evidence>
<evidence type="ECO:0000256" key="8">
    <source>
        <dbReference type="ARBA" id="ARBA00023065"/>
    </source>
</evidence>
<keyword evidence="7" id="KW-0560">Oxidoreductase</keyword>
<keyword evidence="4 11" id="KW-0812">Transmembrane</keyword>
<keyword evidence="8" id="KW-0406">Ion transport</keyword>
<feature type="transmembrane region" description="Helical" evidence="11">
    <location>
        <begin position="162"/>
        <end position="181"/>
    </location>
</feature>
<dbReference type="GO" id="GO:0006879">
    <property type="term" value="P:intracellular iron ion homeostasis"/>
    <property type="evidence" value="ECO:0007669"/>
    <property type="project" value="TreeGrafter"/>
</dbReference>
<evidence type="ECO:0000256" key="12">
    <source>
        <dbReference type="SAM" id="SignalP"/>
    </source>
</evidence>
<keyword evidence="6 11" id="KW-1133">Transmembrane helix</keyword>
<dbReference type="InterPro" id="IPR039261">
    <property type="entry name" value="FNR_nucleotide-bd"/>
</dbReference>
<evidence type="ECO:0000256" key="3">
    <source>
        <dbReference type="ARBA" id="ARBA00022448"/>
    </source>
</evidence>
<feature type="chain" id="PRO_5025695434" evidence="12">
    <location>
        <begin position="21"/>
        <end position="742"/>
    </location>
</feature>
<dbReference type="Pfam" id="PF01794">
    <property type="entry name" value="Ferric_reduct"/>
    <property type="match status" value="1"/>
</dbReference>
<evidence type="ECO:0000256" key="2">
    <source>
        <dbReference type="ARBA" id="ARBA00006278"/>
    </source>
</evidence>
<sequence length="742" mass="84706">MRFPISLVFFSLGICHGAIALKSGKHCLSACELNLNYVTFNDADAKVSFKVKACQSRLRAASLYLCFAEYCTQDGRDEWLREENTGCQRLANLTLPPFDIVSNYTPEDVARVRRLPADRGSSGIILNEVVIPDANFFDRAFQTLVAAYFEVDIHVTYGIAMYYFWVTVIAIGVGTRFTALIRRVQRQEWSPIPEDDFELDQYRDTKHAPMLSSSYTLLKRYIIFPATFGYRCSQNVGWCTIPPRIQALTIATFVVLNTVLCSVSYPVVHGNLYWPKTSDQLWRYVSDRTGVISLMNFPLVWLFGTRNNVLMWLTGWGFGTFNNFHRWVARVATAQAMVHSVGYTVMIMQRGGWNHMWKYLQKHYFWNGELATIGMCAILGFSVYGLRRSHYEIFLVTHIIFSIVVLITMFYHVEIFVDGEWNIFIYLSVLLWAVDRFVRTLRTLAFNWKFWNTRGFASYDIATNLIRLEIPCSQSMLKTKPGNYYYLYLLNDALFVHQNHPFTLAYVNDAKADSYWRSPSRPDIQRTPSYSSIESDSLLYSSQAPPVSSLVFLIRPYDGFTSRLKKLASLTRRRRSLRVLVEGPYGDTIPLHNFSNIAFVVGGTGIAVPLSYLSRLLSEGSKACNIHIVWAVRSYALLADVSQRDFRGLLDDERVTLTAHITQDDELKDDLIDGLKYVDRLKIGRPDVDAAVEKAAKEAGSRGLAIVACGPSTMADDARRATVRALADGHRSIEYFEESFKW</sequence>
<dbReference type="InterPro" id="IPR013112">
    <property type="entry name" value="FAD-bd_8"/>
</dbReference>
<dbReference type="PANTHER" id="PTHR32361:SF9">
    <property type="entry name" value="FERRIC REDUCTASE TRANSMEMBRANE COMPONENT 3-RELATED"/>
    <property type="match status" value="1"/>
</dbReference>
<evidence type="ECO:0000256" key="9">
    <source>
        <dbReference type="ARBA" id="ARBA00023136"/>
    </source>
</evidence>
<evidence type="ECO:0000256" key="4">
    <source>
        <dbReference type="ARBA" id="ARBA00022692"/>
    </source>
</evidence>
<gene>
    <name evidence="14" type="ORF">BDV96DRAFT_374111</name>
</gene>
<dbReference type="PANTHER" id="PTHR32361">
    <property type="entry name" value="FERRIC/CUPRIC REDUCTASE TRANSMEMBRANE COMPONENT"/>
    <property type="match status" value="1"/>
</dbReference>
<dbReference type="CDD" id="cd06186">
    <property type="entry name" value="NOX_Duox_like_FAD_NADP"/>
    <property type="match status" value="1"/>
</dbReference>
<evidence type="ECO:0000256" key="7">
    <source>
        <dbReference type="ARBA" id="ARBA00023002"/>
    </source>
</evidence>
<evidence type="ECO:0000256" key="11">
    <source>
        <dbReference type="SAM" id="Phobius"/>
    </source>
</evidence>
<protein>
    <submittedName>
        <fullName evidence="14">Ferric-chelate reductase-like protein</fullName>
    </submittedName>
</protein>
<dbReference type="GO" id="GO:0005886">
    <property type="term" value="C:plasma membrane"/>
    <property type="evidence" value="ECO:0007669"/>
    <property type="project" value="TreeGrafter"/>
</dbReference>
<feature type="transmembrane region" description="Helical" evidence="11">
    <location>
        <begin position="288"/>
        <end position="306"/>
    </location>
</feature>
<name>A0A6A5YGJ0_9PLEO</name>
<dbReference type="SFLD" id="SFLDG01168">
    <property type="entry name" value="Ferric_reductase_subgroup_(FRE"/>
    <property type="match status" value="1"/>
</dbReference>
<dbReference type="InterPro" id="IPR017927">
    <property type="entry name" value="FAD-bd_FR_type"/>
</dbReference>
<dbReference type="Proteomes" id="UP000799770">
    <property type="component" value="Unassembled WGS sequence"/>
</dbReference>
<evidence type="ECO:0000256" key="1">
    <source>
        <dbReference type="ARBA" id="ARBA00004141"/>
    </source>
</evidence>
<dbReference type="GO" id="GO:0006826">
    <property type="term" value="P:iron ion transport"/>
    <property type="evidence" value="ECO:0007669"/>
    <property type="project" value="TreeGrafter"/>
</dbReference>
<keyword evidence="10" id="KW-0325">Glycoprotein</keyword>
<dbReference type="InterPro" id="IPR013130">
    <property type="entry name" value="Fe3_Rdtase_TM_dom"/>
</dbReference>
<comment type="similarity">
    <text evidence="2">Belongs to the ferric reductase (FRE) family.</text>
</comment>
<dbReference type="EMBL" id="ML977380">
    <property type="protein sequence ID" value="KAF2105447.1"/>
    <property type="molecule type" value="Genomic_DNA"/>
</dbReference>
<feature type="transmembrane region" description="Helical" evidence="11">
    <location>
        <begin position="365"/>
        <end position="386"/>
    </location>
</feature>
<dbReference type="GO" id="GO:0000293">
    <property type="term" value="F:ferric-chelate reductase activity"/>
    <property type="evidence" value="ECO:0007669"/>
    <property type="project" value="UniProtKB-ARBA"/>
</dbReference>
<keyword evidence="5" id="KW-0249">Electron transport</keyword>
<evidence type="ECO:0000256" key="5">
    <source>
        <dbReference type="ARBA" id="ARBA00022982"/>
    </source>
</evidence>
<dbReference type="InterPro" id="IPR051410">
    <property type="entry name" value="Ferric/Cupric_Reductase"/>
</dbReference>
<dbReference type="GO" id="GO:0015677">
    <property type="term" value="P:copper ion import"/>
    <property type="evidence" value="ECO:0007669"/>
    <property type="project" value="TreeGrafter"/>
</dbReference>
<dbReference type="Pfam" id="PF08030">
    <property type="entry name" value="NAD_binding_6"/>
    <property type="match status" value="1"/>
</dbReference>